<name>A0A5N6H2B9_ASPFL</name>
<sequence>MPSGARLRSRSVGGNCCPEIPHLGCVGSAEQPTARVQYGQLMGMADEVSWGTLGDYLSYLLQCTVCSEYEAQGP</sequence>
<accession>A0A5N6H2B9</accession>
<dbReference type="Proteomes" id="UP000325434">
    <property type="component" value="Unassembled WGS sequence"/>
</dbReference>
<reference evidence="1" key="1">
    <citation type="submission" date="2019-04" db="EMBL/GenBank/DDBJ databases">
        <title>Friends and foes A comparative genomics study of 23 Aspergillus species from section Flavi.</title>
        <authorList>
            <consortium name="DOE Joint Genome Institute"/>
            <person name="Kjaerbolling I."/>
            <person name="Vesth T."/>
            <person name="Frisvad J.C."/>
            <person name="Nybo J.L."/>
            <person name="Theobald S."/>
            <person name="Kildgaard S."/>
            <person name="Isbrandt T."/>
            <person name="Kuo A."/>
            <person name="Sato A."/>
            <person name="Lyhne E.K."/>
            <person name="Kogle M.E."/>
            <person name="Wiebenga A."/>
            <person name="Kun R.S."/>
            <person name="Lubbers R.J."/>
            <person name="Makela M.R."/>
            <person name="Barry K."/>
            <person name="Chovatia M."/>
            <person name="Clum A."/>
            <person name="Daum C."/>
            <person name="Haridas S."/>
            <person name="He G."/>
            <person name="LaButti K."/>
            <person name="Lipzen A."/>
            <person name="Mondo S."/>
            <person name="Riley R."/>
            <person name="Salamov A."/>
            <person name="Simmons B.A."/>
            <person name="Magnuson J.K."/>
            <person name="Henrissat B."/>
            <person name="Mortensen U.H."/>
            <person name="Larsen T.O."/>
            <person name="Devries R.P."/>
            <person name="Grigoriev I.V."/>
            <person name="Machida M."/>
            <person name="Baker S.E."/>
            <person name="Andersen M.R."/>
        </authorList>
    </citation>
    <scope>NUCLEOTIDE SEQUENCE [LARGE SCALE GENOMIC DNA]</scope>
    <source>
        <strain evidence="1">CBS 121.62</strain>
    </source>
</reference>
<organism evidence="1">
    <name type="scientific">Aspergillus flavus</name>
    <dbReference type="NCBI Taxonomy" id="5059"/>
    <lineage>
        <taxon>Eukaryota</taxon>
        <taxon>Fungi</taxon>
        <taxon>Dikarya</taxon>
        <taxon>Ascomycota</taxon>
        <taxon>Pezizomycotina</taxon>
        <taxon>Eurotiomycetes</taxon>
        <taxon>Eurotiomycetidae</taxon>
        <taxon>Eurotiales</taxon>
        <taxon>Aspergillaceae</taxon>
        <taxon>Aspergillus</taxon>
        <taxon>Aspergillus subgen. Circumdati</taxon>
    </lineage>
</organism>
<proteinExistence type="predicted"/>
<protein>
    <submittedName>
        <fullName evidence="1">Uncharacterized protein</fullName>
    </submittedName>
</protein>
<dbReference type="EMBL" id="ML734584">
    <property type="protein sequence ID" value="KAB8247944.1"/>
    <property type="molecule type" value="Genomic_DNA"/>
</dbReference>
<evidence type="ECO:0000313" key="1">
    <source>
        <dbReference type="EMBL" id="KAB8247944.1"/>
    </source>
</evidence>
<dbReference type="AlphaFoldDB" id="A0A5N6H2B9"/>
<gene>
    <name evidence="1" type="ORF">BDV35DRAFT_180234</name>
</gene>